<dbReference type="OrthoDB" id="6363818at2759"/>
<keyword evidence="1" id="KW-0433">Leucine-rich repeat</keyword>
<sequence length="370" mass="42000">MVVCDGKTLTEIPKSLFQNMRNLTIKNAFLGELPTNAFSAYPLLERLQISHSEVKRIHEFAFAGLPRLQFLYILNNPLSTLEPYSFSALNNVKEVLIRGNDITSISKFTFFNSKNIRGLDLRANPVTRIHSNAFSGLNNVQFLHVPEGVRDIEPDAFNNLTRVHFMDIRLWNANLSEFKGVASYTFRGLRYASSIRIYSSNLGVIRQGAFEEIETVETLQIRNSHIHRIQKGAFEGMHHVGSLDMVKNDIDFVDRSAFFDLPSENVHQFQLMENNFDCSCSNYWLFANYDTLDAGVLQRNYCSSPHNLLKMPLKAISAVYVKNCTDHMSDGENDEVSANGAPLTLTFSFLLALCLPLFLVLCNFDFVQLS</sequence>
<dbReference type="InterPro" id="IPR032675">
    <property type="entry name" value="LRR_dom_sf"/>
</dbReference>
<name>A0A183IAZ6_9BILA</name>
<protein>
    <submittedName>
        <fullName evidence="6">LRRCT domain-containing protein</fullName>
    </submittedName>
</protein>
<dbReference type="Gene3D" id="3.80.10.10">
    <property type="entry name" value="Ribonuclease Inhibitor"/>
    <property type="match status" value="2"/>
</dbReference>
<keyword evidence="3" id="KW-0812">Transmembrane</keyword>
<proteinExistence type="predicted"/>
<dbReference type="Proteomes" id="UP000270296">
    <property type="component" value="Unassembled WGS sequence"/>
</dbReference>
<dbReference type="GO" id="GO:0007155">
    <property type="term" value="P:cell adhesion"/>
    <property type="evidence" value="ECO:0007669"/>
    <property type="project" value="UniProtKB-KW"/>
</dbReference>
<dbReference type="InterPro" id="IPR050333">
    <property type="entry name" value="SLRP"/>
</dbReference>
<dbReference type="InterPro" id="IPR026906">
    <property type="entry name" value="LRR_5"/>
</dbReference>
<dbReference type="Pfam" id="PF13306">
    <property type="entry name" value="LRR_5"/>
    <property type="match status" value="1"/>
</dbReference>
<dbReference type="WBParaSite" id="SBAD_0000081301-mRNA-1">
    <property type="protein sequence ID" value="SBAD_0000081301-mRNA-1"/>
    <property type="gene ID" value="SBAD_0000081301"/>
</dbReference>
<evidence type="ECO:0000313" key="4">
    <source>
        <dbReference type="EMBL" id="VDO92133.1"/>
    </source>
</evidence>
<organism evidence="6">
    <name type="scientific">Soboliphyme baturini</name>
    <dbReference type="NCBI Taxonomy" id="241478"/>
    <lineage>
        <taxon>Eukaryota</taxon>
        <taxon>Metazoa</taxon>
        <taxon>Ecdysozoa</taxon>
        <taxon>Nematoda</taxon>
        <taxon>Enoplea</taxon>
        <taxon>Dorylaimia</taxon>
        <taxon>Dioctophymatida</taxon>
        <taxon>Dioctophymatoidea</taxon>
        <taxon>Soboliphymatidae</taxon>
        <taxon>Soboliphyme</taxon>
    </lineage>
</organism>
<feature type="transmembrane region" description="Helical" evidence="3">
    <location>
        <begin position="343"/>
        <end position="364"/>
    </location>
</feature>
<accession>A0A183IAZ6</accession>
<dbReference type="GO" id="GO:0005615">
    <property type="term" value="C:extracellular space"/>
    <property type="evidence" value="ECO:0007669"/>
    <property type="project" value="TreeGrafter"/>
</dbReference>
<evidence type="ECO:0000256" key="1">
    <source>
        <dbReference type="ARBA" id="ARBA00022614"/>
    </source>
</evidence>
<reference evidence="4 5" key="2">
    <citation type="submission" date="2018-11" db="EMBL/GenBank/DDBJ databases">
        <authorList>
            <consortium name="Pathogen Informatics"/>
        </authorList>
    </citation>
    <scope>NUCLEOTIDE SEQUENCE [LARGE SCALE GENOMIC DNA]</scope>
</reference>
<keyword evidence="2" id="KW-0677">Repeat</keyword>
<dbReference type="InterPro" id="IPR001611">
    <property type="entry name" value="Leu-rich_rpt"/>
</dbReference>
<dbReference type="Pfam" id="PF13855">
    <property type="entry name" value="LRR_8"/>
    <property type="match status" value="1"/>
</dbReference>
<evidence type="ECO:0000256" key="2">
    <source>
        <dbReference type="ARBA" id="ARBA00022737"/>
    </source>
</evidence>
<dbReference type="PANTHER" id="PTHR45712:SF22">
    <property type="entry name" value="INSULIN-LIKE GROWTH FACTOR-BINDING PROTEIN COMPLEX ACID LABILE SUBUNIT"/>
    <property type="match status" value="1"/>
</dbReference>
<dbReference type="EMBL" id="UZAM01006626">
    <property type="protein sequence ID" value="VDO92133.1"/>
    <property type="molecule type" value="Genomic_DNA"/>
</dbReference>
<evidence type="ECO:0000313" key="5">
    <source>
        <dbReference type="Proteomes" id="UP000270296"/>
    </source>
</evidence>
<dbReference type="PANTHER" id="PTHR45712">
    <property type="entry name" value="AGAP008170-PA"/>
    <property type="match status" value="1"/>
</dbReference>
<dbReference type="GO" id="GO:0016020">
    <property type="term" value="C:membrane"/>
    <property type="evidence" value="ECO:0007669"/>
    <property type="project" value="UniProtKB-SubCell"/>
</dbReference>
<keyword evidence="3" id="KW-1133">Transmembrane helix</keyword>
<evidence type="ECO:0000256" key="3">
    <source>
        <dbReference type="SAM" id="Phobius"/>
    </source>
</evidence>
<dbReference type="AlphaFoldDB" id="A0A183IAZ6"/>
<gene>
    <name evidence="4" type="ORF">SBAD_LOCUS790</name>
</gene>
<dbReference type="SUPFAM" id="SSF52058">
    <property type="entry name" value="L domain-like"/>
    <property type="match status" value="1"/>
</dbReference>
<evidence type="ECO:0000313" key="6">
    <source>
        <dbReference type="WBParaSite" id="SBAD_0000081301-mRNA-1"/>
    </source>
</evidence>
<keyword evidence="5" id="KW-1185">Reference proteome</keyword>
<reference evidence="6" key="1">
    <citation type="submission" date="2016-06" db="UniProtKB">
        <authorList>
            <consortium name="WormBaseParasite"/>
        </authorList>
    </citation>
    <scope>IDENTIFICATION</scope>
</reference>
<keyword evidence="3" id="KW-0472">Membrane</keyword>